<feature type="region of interest" description="Disordered" evidence="1">
    <location>
        <begin position="283"/>
        <end position="308"/>
    </location>
</feature>
<dbReference type="EMBL" id="OZ035828">
    <property type="protein sequence ID" value="CAL1608721.1"/>
    <property type="molecule type" value="Genomic_DNA"/>
</dbReference>
<feature type="region of interest" description="Disordered" evidence="1">
    <location>
        <begin position="528"/>
        <end position="573"/>
    </location>
</feature>
<protein>
    <submittedName>
        <fullName evidence="2">Uncharacterized protein</fullName>
    </submittedName>
</protein>
<feature type="compositionally biased region" description="Acidic residues" evidence="1">
    <location>
        <begin position="437"/>
        <end position="447"/>
    </location>
</feature>
<feature type="compositionally biased region" description="Low complexity" evidence="1">
    <location>
        <begin position="183"/>
        <end position="193"/>
    </location>
</feature>
<keyword evidence="3" id="KW-1185">Reference proteome</keyword>
<evidence type="ECO:0000313" key="2">
    <source>
        <dbReference type="EMBL" id="CAL1608721.1"/>
    </source>
</evidence>
<reference evidence="2 3" key="1">
    <citation type="submission" date="2024-04" db="EMBL/GenBank/DDBJ databases">
        <authorList>
            <person name="Waldvogel A.-M."/>
            <person name="Schoenle A."/>
        </authorList>
    </citation>
    <scope>NUCLEOTIDE SEQUENCE [LARGE SCALE GENOMIC DNA]</scope>
</reference>
<feature type="region of interest" description="Disordered" evidence="1">
    <location>
        <begin position="1"/>
        <end position="33"/>
    </location>
</feature>
<feature type="region of interest" description="Disordered" evidence="1">
    <location>
        <begin position="427"/>
        <end position="452"/>
    </location>
</feature>
<gene>
    <name evidence="2" type="ORF">KC01_LOCUS35595</name>
</gene>
<feature type="region of interest" description="Disordered" evidence="1">
    <location>
        <begin position="332"/>
        <end position="355"/>
    </location>
</feature>
<accession>A0AAV2M640</accession>
<dbReference type="AlphaFoldDB" id="A0AAV2M640"/>
<feature type="region of interest" description="Disordered" evidence="1">
    <location>
        <begin position="78"/>
        <end position="114"/>
    </location>
</feature>
<dbReference type="Proteomes" id="UP001497482">
    <property type="component" value="Chromosome 6"/>
</dbReference>
<evidence type="ECO:0000313" key="3">
    <source>
        <dbReference type="Proteomes" id="UP001497482"/>
    </source>
</evidence>
<evidence type="ECO:0000256" key="1">
    <source>
        <dbReference type="SAM" id="MobiDB-lite"/>
    </source>
</evidence>
<feature type="compositionally biased region" description="Low complexity" evidence="1">
    <location>
        <begin position="231"/>
        <end position="242"/>
    </location>
</feature>
<feature type="region of interest" description="Disordered" evidence="1">
    <location>
        <begin position="231"/>
        <end position="258"/>
    </location>
</feature>
<feature type="compositionally biased region" description="Acidic residues" evidence="1">
    <location>
        <begin position="549"/>
        <end position="558"/>
    </location>
</feature>
<feature type="compositionally biased region" description="Basic and acidic residues" evidence="1">
    <location>
        <begin position="199"/>
        <end position="208"/>
    </location>
</feature>
<feature type="compositionally biased region" description="Basic and acidic residues" evidence="1">
    <location>
        <begin position="87"/>
        <end position="114"/>
    </location>
</feature>
<feature type="region of interest" description="Disordered" evidence="1">
    <location>
        <begin position="175"/>
        <end position="210"/>
    </location>
</feature>
<organism evidence="2 3">
    <name type="scientific">Knipowitschia caucasica</name>
    <name type="common">Caucasian dwarf goby</name>
    <name type="synonym">Pomatoschistus caucasicus</name>
    <dbReference type="NCBI Taxonomy" id="637954"/>
    <lineage>
        <taxon>Eukaryota</taxon>
        <taxon>Metazoa</taxon>
        <taxon>Chordata</taxon>
        <taxon>Craniata</taxon>
        <taxon>Vertebrata</taxon>
        <taxon>Euteleostomi</taxon>
        <taxon>Actinopterygii</taxon>
        <taxon>Neopterygii</taxon>
        <taxon>Teleostei</taxon>
        <taxon>Neoteleostei</taxon>
        <taxon>Acanthomorphata</taxon>
        <taxon>Gobiaria</taxon>
        <taxon>Gobiiformes</taxon>
        <taxon>Gobioidei</taxon>
        <taxon>Gobiidae</taxon>
        <taxon>Gobiinae</taxon>
        <taxon>Knipowitschia</taxon>
    </lineage>
</organism>
<sequence length="589" mass="65287">MPSCDKLATIPPEELGLHGSGLSVDSDMEVGASFTGDHTESVTLCLDHNEHTKDLQDQSDHSGFQSYSSAHSGSLCDSSAHSGSLSDRSDHSGSLSDRSDHIWSSSDEHEEHDRQQFSQYVSYKEMRSLNKGFLEFFMAFASLKNQVERSEVLIFAIIERLVKIEWAKSNMDKSAEATAAAQSEGGPEECGSGSEEKEEASVTEDHTEPGTLDQVLNQVLDHIKDLLDHSSFSGGSEECGSGSEEEEEASITEDHTEPGTLDQVLNQVLDHIKDLLDHSSFLGGSEECGSGSEEEEEASVTEDHTESGTLDHVLKQVLDHIKDLLDHSSFLGGSEECGSGSEEEEEASVTEDHTESGTLDHVLKQVQDHHYLHQLSQCLKIGLQLQKFIKEFGLYTNQDDRSQNPVFNKLMEDLKSNMELLLSDKPVVDTEPSLSEEGPEDSEEEASVTENQTRTGTLDHIMHLPWSLCDVQQLLKPIQGALKLGLIELYENFGQFIRQGDINQYPVFYKLEGLMELLKISMDMLPSDSAAEDTVPPQCDEGPEFTMSSEEEEEEEEPSVTWEPTEAVLGDMEDTEDLLDVPYLLELYL</sequence>
<name>A0AAV2M640_KNICA</name>
<proteinExistence type="predicted"/>